<proteinExistence type="predicted"/>
<dbReference type="PANTHER" id="PTHR42709">
    <property type="entry name" value="ALKALINE PHOSPHATASE LIKE PROTEIN"/>
    <property type="match status" value="1"/>
</dbReference>
<protein>
    <submittedName>
        <fullName evidence="8">Membrane protein DedA, SNARE-associated domain</fullName>
    </submittedName>
</protein>
<evidence type="ECO:0000256" key="3">
    <source>
        <dbReference type="ARBA" id="ARBA00022692"/>
    </source>
</evidence>
<evidence type="ECO:0000256" key="5">
    <source>
        <dbReference type="ARBA" id="ARBA00023136"/>
    </source>
</evidence>
<evidence type="ECO:0000256" key="2">
    <source>
        <dbReference type="ARBA" id="ARBA00022475"/>
    </source>
</evidence>
<keyword evidence="2" id="KW-1003">Cell membrane</keyword>
<keyword evidence="3 6" id="KW-0812">Transmembrane</keyword>
<keyword evidence="5 6" id="KW-0472">Membrane</keyword>
<sequence length="161" mass="17753">MAITAGVLSHRGYFTHWHAIVAVAAGGWTTDLITYYGARYFRDHPRVLRALARPAAQRLTARFLTRPLLLTAIFRFIPGARFIVPVYIGTATGVRSARYLPITFCSAVVWATLLVTLGTKIGRALGYLWGHLWSPTGLLVVLGLAILGTAARDLWRYARSA</sequence>
<evidence type="ECO:0000259" key="7">
    <source>
        <dbReference type="Pfam" id="PF09335"/>
    </source>
</evidence>
<dbReference type="RefSeq" id="WP_188129567.1">
    <property type="nucleotide sequence ID" value="NZ_FOMS01000001.1"/>
</dbReference>
<evidence type="ECO:0000256" key="6">
    <source>
        <dbReference type="SAM" id="Phobius"/>
    </source>
</evidence>
<comment type="subcellular location">
    <subcellularLocation>
        <location evidence="1">Cell membrane</location>
        <topology evidence="1">Multi-pass membrane protein</topology>
    </subcellularLocation>
</comment>
<dbReference type="AlphaFoldDB" id="A0A1I1SFV0"/>
<dbReference type="GO" id="GO:0005886">
    <property type="term" value="C:plasma membrane"/>
    <property type="evidence" value="ECO:0007669"/>
    <property type="project" value="UniProtKB-SubCell"/>
</dbReference>
<organism evidence="8 9">
    <name type="scientific">Roseivivax sediminis</name>
    <dbReference type="NCBI Taxonomy" id="936889"/>
    <lineage>
        <taxon>Bacteria</taxon>
        <taxon>Pseudomonadati</taxon>
        <taxon>Pseudomonadota</taxon>
        <taxon>Alphaproteobacteria</taxon>
        <taxon>Rhodobacterales</taxon>
        <taxon>Roseobacteraceae</taxon>
        <taxon>Roseivivax</taxon>
    </lineage>
</organism>
<dbReference type="Pfam" id="PF09335">
    <property type="entry name" value="VTT_dom"/>
    <property type="match status" value="1"/>
</dbReference>
<gene>
    <name evidence="8" type="ORF">SAMN04515678_101147</name>
</gene>
<feature type="transmembrane region" description="Helical" evidence="6">
    <location>
        <begin position="97"/>
        <end position="117"/>
    </location>
</feature>
<feature type="transmembrane region" description="Helical" evidence="6">
    <location>
        <begin position="17"/>
        <end position="38"/>
    </location>
</feature>
<evidence type="ECO:0000313" key="9">
    <source>
        <dbReference type="Proteomes" id="UP000325289"/>
    </source>
</evidence>
<dbReference type="EMBL" id="FOMS01000001">
    <property type="protein sequence ID" value="SFD45349.1"/>
    <property type="molecule type" value="Genomic_DNA"/>
</dbReference>
<keyword evidence="9" id="KW-1185">Reference proteome</keyword>
<feature type="transmembrane region" description="Helical" evidence="6">
    <location>
        <begin position="129"/>
        <end position="151"/>
    </location>
</feature>
<reference evidence="8 9" key="1">
    <citation type="submission" date="2016-10" db="EMBL/GenBank/DDBJ databases">
        <authorList>
            <person name="Varghese N."/>
            <person name="Submissions S."/>
        </authorList>
    </citation>
    <scope>NUCLEOTIDE SEQUENCE [LARGE SCALE GENOMIC DNA]</scope>
    <source>
        <strain evidence="9">YIM D21,KCTC 23444,ACCC 10710</strain>
    </source>
</reference>
<accession>A0A1I1SFV0</accession>
<dbReference type="InterPro" id="IPR032816">
    <property type="entry name" value="VTT_dom"/>
</dbReference>
<evidence type="ECO:0000256" key="1">
    <source>
        <dbReference type="ARBA" id="ARBA00004651"/>
    </source>
</evidence>
<dbReference type="Proteomes" id="UP000325289">
    <property type="component" value="Unassembled WGS sequence"/>
</dbReference>
<dbReference type="InterPro" id="IPR051311">
    <property type="entry name" value="DedA_domain"/>
</dbReference>
<keyword evidence="4 6" id="KW-1133">Transmembrane helix</keyword>
<feature type="domain" description="VTT" evidence="7">
    <location>
        <begin position="2"/>
        <end position="119"/>
    </location>
</feature>
<evidence type="ECO:0000313" key="8">
    <source>
        <dbReference type="EMBL" id="SFD45349.1"/>
    </source>
</evidence>
<dbReference type="PANTHER" id="PTHR42709:SF6">
    <property type="entry name" value="UNDECAPRENYL PHOSPHATE TRANSPORTER A"/>
    <property type="match status" value="1"/>
</dbReference>
<evidence type="ECO:0000256" key="4">
    <source>
        <dbReference type="ARBA" id="ARBA00022989"/>
    </source>
</evidence>
<name>A0A1I1SFV0_9RHOB</name>